<dbReference type="GO" id="GO:0004672">
    <property type="term" value="F:protein kinase activity"/>
    <property type="evidence" value="ECO:0007669"/>
    <property type="project" value="InterPro"/>
</dbReference>
<dbReference type="PROSITE" id="PS50011">
    <property type="entry name" value="PROTEIN_KINASE_DOM"/>
    <property type="match status" value="1"/>
</dbReference>
<reference evidence="2" key="2">
    <citation type="journal article" date="2015" name="Data Brief">
        <title>Shoot transcriptome of the giant reed, Arundo donax.</title>
        <authorList>
            <person name="Barrero R.A."/>
            <person name="Guerrero F.D."/>
            <person name="Moolhuijzen P."/>
            <person name="Goolsby J.A."/>
            <person name="Tidwell J."/>
            <person name="Bellgard S.E."/>
            <person name="Bellgard M.I."/>
        </authorList>
    </citation>
    <scope>NUCLEOTIDE SEQUENCE</scope>
    <source>
        <tissue evidence="2">Shoot tissue taken approximately 20 cm above the soil surface</tissue>
    </source>
</reference>
<dbReference type="InterPro" id="IPR000719">
    <property type="entry name" value="Prot_kinase_dom"/>
</dbReference>
<reference evidence="2" key="1">
    <citation type="submission" date="2014-09" db="EMBL/GenBank/DDBJ databases">
        <authorList>
            <person name="Magalhaes I.L.F."/>
            <person name="Oliveira U."/>
            <person name="Santos F.R."/>
            <person name="Vidigal T.H.D.A."/>
            <person name="Brescovit A.D."/>
            <person name="Santos A.J."/>
        </authorList>
    </citation>
    <scope>NUCLEOTIDE SEQUENCE</scope>
    <source>
        <tissue evidence="2">Shoot tissue taken approximately 20 cm above the soil surface</tissue>
    </source>
</reference>
<dbReference type="Gene3D" id="1.10.510.10">
    <property type="entry name" value="Transferase(Phosphotransferase) domain 1"/>
    <property type="match status" value="1"/>
</dbReference>
<dbReference type="PANTHER" id="PTHR48055">
    <property type="entry name" value="LEUCINE-RICH REPEAT RECEPTOR PROTEIN KINASE EMS1"/>
    <property type="match status" value="1"/>
</dbReference>
<protein>
    <recommendedName>
        <fullName evidence="1">Protein kinase domain-containing protein</fullName>
    </recommendedName>
</protein>
<dbReference type="Pfam" id="PF00069">
    <property type="entry name" value="Pkinase"/>
    <property type="match status" value="1"/>
</dbReference>
<dbReference type="InterPro" id="IPR051564">
    <property type="entry name" value="LRR_receptor-like_kinase"/>
</dbReference>
<dbReference type="InterPro" id="IPR011009">
    <property type="entry name" value="Kinase-like_dom_sf"/>
</dbReference>
<sequence length="128" mass="14008">MPDAHTHVTASNVAGTLGYIAPEYHQTLKFTAKCDVYSFGVILAVLATGKEPTDTFFTRVDDVGLVKWLRRVMQSGDHAEAIDPAIAGAGYEEQILLVLRIAVFCTADDPKERPTAKDVRCMLAQIKN</sequence>
<organism evidence="2">
    <name type="scientific">Arundo donax</name>
    <name type="common">Giant reed</name>
    <name type="synonym">Donax arundinaceus</name>
    <dbReference type="NCBI Taxonomy" id="35708"/>
    <lineage>
        <taxon>Eukaryota</taxon>
        <taxon>Viridiplantae</taxon>
        <taxon>Streptophyta</taxon>
        <taxon>Embryophyta</taxon>
        <taxon>Tracheophyta</taxon>
        <taxon>Spermatophyta</taxon>
        <taxon>Magnoliopsida</taxon>
        <taxon>Liliopsida</taxon>
        <taxon>Poales</taxon>
        <taxon>Poaceae</taxon>
        <taxon>PACMAD clade</taxon>
        <taxon>Arundinoideae</taxon>
        <taxon>Arundineae</taxon>
        <taxon>Arundo</taxon>
    </lineage>
</organism>
<name>A0A0A9HXS1_ARUDO</name>
<evidence type="ECO:0000259" key="1">
    <source>
        <dbReference type="PROSITE" id="PS50011"/>
    </source>
</evidence>
<dbReference type="SUPFAM" id="SSF56112">
    <property type="entry name" value="Protein kinase-like (PK-like)"/>
    <property type="match status" value="1"/>
</dbReference>
<accession>A0A0A9HXS1</accession>
<proteinExistence type="predicted"/>
<evidence type="ECO:0000313" key="2">
    <source>
        <dbReference type="EMBL" id="JAE39661.1"/>
    </source>
</evidence>
<dbReference type="PANTHER" id="PTHR48055:SF22">
    <property type="entry name" value="LEUCINE-RICH REPEAT RECEPTOR-LIKE SERINE_THREONINE_TYROSINE-PROTEIN KINASE SOBIR1"/>
    <property type="match status" value="1"/>
</dbReference>
<dbReference type="GO" id="GO:0005524">
    <property type="term" value="F:ATP binding"/>
    <property type="evidence" value="ECO:0007669"/>
    <property type="project" value="InterPro"/>
</dbReference>
<dbReference type="AlphaFoldDB" id="A0A0A9HXS1"/>
<dbReference type="EMBL" id="GBRH01158235">
    <property type="protein sequence ID" value="JAE39661.1"/>
    <property type="molecule type" value="Transcribed_RNA"/>
</dbReference>
<dbReference type="GO" id="GO:0016020">
    <property type="term" value="C:membrane"/>
    <property type="evidence" value="ECO:0007669"/>
    <property type="project" value="TreeGrafter"/>
</dbReference>
<feature type="domain" description="Protein kinase" evidence="1">
    <location>
        <begin position="1"/>
        <end position="128"/>
    </location>
</feature>